<organism evidence="2 3">
    <name type="scientific">Cirrhinus mrigala</name>
    <name type="common">Mrigala</name>
    <dbReference type="NCBI Taxonomy" id="683832"/>
    <lineage>
        <taxon>Eukaryota</taxon>
        <taxon>Metazoa</taxon>
        <taxon>Chordata</taxon>
        <taxon>Craniata</taxon>
        <taxon>Vertebrata</taxon>
        <taxon>Euteleostomi</taxon>
        <taxon>Actinopterygii</taxon>
        <taxon>Neopterygii</taxon>
        <taxon>Teleostei</taxon>
        <taxon>Ostariophysi</taxon>
        <taxon>Cypriniformes</taxon>
        <taxon>Cyprinidae</taxon>
        <taxon>Labeoninae</taxon>
        <taxon>Labeonini</taxon>
        <taxon>Cirrhinus</taxon>
    </lineage>
</organism>
<sequence>KEERRETRECPKYGSDGKENHSLRNGEVVQEVDGIRGSVLRLSAGADNEVPVKRCRMDSLSDPGSGSFII</sequence>
<evidence type="ECO:0000313" key="3">
    <source>
        <dbReference type="Proteomes" id="UP001529510"/>
    </source>
</evidence>
<dbReference type="EMBL" id="JAMKFB020000009">
    <property type="protein sequence ID" value="KAL0184450.1"/>
    <property type="molecule type" value="Genomic_DNA"/>
</dbReference>
<evidence type="ECO:0000256" key="1">
    <source>
        <dbReference type="SAM" id="MobiDB-lite"/>
    </source>
</evidence>
<evidence type="ECO:0000313" key="2">
    <source>
        <dbReference type="EMBL" id="KAL0184450.1"/>
    </source>
</evidence>
<accession>A0ABD0QF21</accession>
<feature type="region of interest" description="Disordered" evidence="1">
    <location>
        <begin position="1"/>
        <end position="24"/>
    </location>
</feature>
<name>A0ABD0QF21_CIRMR</name>
<feature type="non-terminal residue" evidence="2">
    <location>
        <position position="70"/>
    </location>
</feature>
<gene>
    <name evidence="2" type="ORF">M9458_020146</name>
</gene>
<keyword evidence="3" id="KW-1185">Reference proteome</keyword>
<feature type="non-terminal residue" evidence="2">
    <location>
        <position position="1"/>
    </location>
</feature>
<comment type="caution">
    <text evidence="2">The sequence shown here is derived from an EMBL/GenBank/DDBJ whole genome shotgun (WGS) entry which is preliminary data.</text>
</comment>
<dbReference type="AlphaFoldDB" id="A0ABD0QF21"/>
<proteinExistence type="predicted"/>
<protein>
    <submittedName>
        <fullName evidence="2">Uncharacterized protein</fullName>
    </submittedName>
</protein>
<dbReference type="Proteomes" id="UP001529510">
    <property type="component" value="Unassembled WGS sequence"/>
</dbReference>
<reference evidence="2 3" key="1">
    <citation type="submission" date="2024-05" db="EMBL/GenBank/DDBJ databases">
        <title>Genome sequencing and assembly of Indian major carp, Cirrhinus mrigala (Hamilton, 1822).</title>
        <authorList>
            <person name="Mohindra V."/>
            <person name="Chowdhury L.M."/>
            <person name="Lal K."/>
            <person name="Jena J.K."/>
        </authorList>
    </citation>
    <scope>NUCLEOTIDE SEQUENCE [LARGE SCALE GENOMIC DNA]</scope>
    <source>
        <strain evidence="2">CM1030</strain>
        <tissue evidence="2">Blood</tissue>
    </source>
</reference>